<protein>
    <submittedName>
        <fullName evidence="4">Uncharacterized protein</fullName>
    </submittedName>
</protein>
<keyword evidence="2" id="KW-1133">Transmembrane helix</keyword>
<feature type="coiled-coil region" evidence="1">
    <location>
        <begin position="90"/>
        <end position="124"/>
    </location>
</feature>
<dbReference type="AlphaFoldDB" id="A0A0P1MX68"/>
<dbReference type="OrthoDB" id="9790195at2"/>
<evidence type="ECO:0000256" key="1">
    <source>
        <dbReference type="SAM" id="Coils"/>
    </source>
</evidence>
<gene>
    <name evidence="4" type="ORF">JGI23_00891</name>
</gene>
<name>A0A0P1MX68_9BACT</name>
<evidence type="ECO:0000256" key="3">
    <source>
        <dbReference type="SAM" id="SignalP"/>
    </source>
</evidence>
<evidence type="ECO:0000313" key="5">
    <source>
        <dbReference type="Proteomes" id="UP000199197"/>
    </source>
</evidence>
<dbReference type="EMBL" id="CZVW01000007">
    <property type="protein sequence ID" value="CUT00581.1"/>
    <property type="molecule type" value="Genomic_DNA"/>
</dbReference>
<feature type="transmembrane region" description="Helical" evidence="2">
    <location>
        <begin position="165"/>
        <end position="188"/>
    </location>
</feature>
<keyword evidence="1" id="KW-0175">Coiled coil</keyword>
<evidence type="ECO:0000256" key="2">
    <source>
        <dbReference type="SAM" id="Phobius"/>
    </source>
</evidence>
<sequence>MKLRLLFFLIFALSLGLIAQVQQQQTQTRYSVDDVMKKLETMDNSLKEKVDALRNEFDQKLNQSVNQVRDELSSKIEKVDSKVSSISSQTEQVSKRISQISAQNRELRDRISRVEEKVSGVESEIGDVKKSVADVDAGVKEMSAKIDENSSKFDQILSKLGSNRAVFIVGIVILIILSAGIAVGVMNLSKLTKSVERNILDGFESSAGKIEVTTNDLKTIVDVLKQQTSEIVAYQRILEERIISAQQQIEAKLEEKLATRRGRTRKTSSSSEE</sequence>
<feature type="coiled-coil region" evidence="1">
    <location>
        <begin position="36"/>
        <end position="63"/>
    </location>
</feature>
<keyword evidence="3" id="KW-0732">Signal</keyword>
<feature type="signal peptide" evidence="3">
    <location>
        <begin position="1"/>
        <end position="19"/>
    </location>
</feature>
<reference evidence="5" key="1">
    <citation type="submission" date="2015-11" db="EMBL/GenBank/DDBJ databases">
        <authorList>
            <person name="Varghese N."/>
        </authorList>
    </citation>
    <scope>NUCLEOTIDE SEQUENCE [LARGE SCALE GENOMIC DNA]</scope>
    <source>
        <strain evidence="5">JGI-23</strain>
    </source>
</reference>
<dbReference type="RefSeq" id="WP_092349102.1">
    <property type="nucleotide sequence ID" value="NZ_CZVW01000007.1"/>
</dbReference>
<keyword evidence="5" id="KW-1185">Reference proteome</keyword>
<accession>A0A0P1MX68</accession>
<keyword evidence="2" id="KW-0472">Membrane</keyword>
<feature type="chain" id="PRO_5006067811" evidence="3">
    <location>
        <begin position="20"/>
        <end position="273"/>
    </location>
</feature>
<organism evidence="4 5">
    <name type="scientific">Candidatus Chryseopegocella kryptomonas</name>
    <dbReference type="NCBI Taxonomy" id="1633643"/>
    <lineage>
        <taxon>Bacteria</taxon>
        <taxon>Pseudomonadati</taxon>
        <taxon>Candidatus Kryptoniota</taxon>
        <taxon>Candidatus Chryseopegocella</taxon>
    </lineage>
</organism>
<dbReference type="Proteomes" id="UP000199197">
    <property type="component" value="Unassembled WGS sequence"/>
</dbReference>
<keyword evidence="2" id="KW-0812">Transmembrane</keyword>
<proteinExistence type="predicted"/>
<dbReference type="SUPFAM" id="SSF57997">
    <property type="entry name" value="Tropomyosin"/>
    <property type="match status" value="1"/>
</dbReference>
<evidence type="ECO:0000313" key="4">
    <source>
        <dbReference type="EMBL" id="CUT00581.1"/>
    </source>
</evidence>
<dbReference type="Gene3D" id="1.10.287.1490">
    <property type="match status" value="1"/>
</dbReference>